<evidence type="ECO:0000313" key="11">
    <source>
        <dbReference type="Proteomes" id="UP000294881"/>
    </source>
</evidence>
<dbReference type="GO" id="GO:0000155">
    <property type="term" value="F:phosphorelay sensor kinase activity"/>
    <property type="evidence" value="ECO:0007669"/>
    <property type="project" value="InterPro"/>
</dbReference>
<dbReference type="AlphaFoldDB" id="A0A4V2RXP8"/>
<protein>
    <recommendedName>
        <fullName evidence="2">histidine kinase</fullName>
        <ecNumber evidence="2">2.7.13.3</ecNumber>
    </recommendedName>
</protein>
<feature type="transmembrane region" description="Helical" evidence="8">
    <location>
        <begin position="306"/>
        <end position="327"/>
    </location>
</feature>
<dbReference type="GO" id="GO:0007234">
    <property type="term" value="P:osmosensory signaling via phosphorelay pathway"/>
    <property type="evidence" value="ECO:0007669"/>
    <property type="project" value="TreeGrafter"/>
</dbReference>
<feature type="transmembrane region" description="Helical" evidence="8">
    <location>
        <begin position="270"/>
        <end position="286"/>
    </location>
</feature>
<dbReference type="GO" id="GO:0000156">
    <property type="term" value="F:phosphorelay response regulator activity"/>
    <property type="evidence" value="ECO:0007669"/>
    <property type="project" value="TreeGrafter"/>
</dbReference>
<keyword evidence="8" id="KW-1133">Transmembrane helix</keyword>
<dbReference type="EMBL" id="SLWL01000002">
    <property type="protein sequence ID" value="TCO15077.1"/>
    <property type="molecule type" value="Genomic_DNA"/>
</dbReference>
<keyword evidence="6" id="KW-0067">ATP-binding</keyword>
<keyword evidence="7" id="KW-0902">Two-component regulatory system</keyword>
<evidence type="ECO:0000256" key="6">
    <source>
        <dbReference type="ARBA" id="ARBA00022840"/>
    </source>
</evidence>
<dbReference type="InterPro" id="IPR003594">
    <property type="entry name" value="HATPase_dom"/>
</dbReference>
<feature type="transmembrane region" description="Helical" evidence="8">
    <location>
        <begin position="50"/>
        <end position="72"/>
    </location>
</feature>
<dbReference type="SMART" id="SM00387">
    <property type="entry name" value="HATPase_c"/>
    <property type="match status" value="1"/>
</dbReference>
<reference evidence="10 11" key="1">
    <citation type="submission" date="2019-03" db="EMBL/GenBank/DDBJ databases">
        <title>Genomic Encyclopedia of Type Strains, Phase IV (KMG-IV): sequencing the most valuable type-strain genomes for metagenomic binning, comparative biology and taxonomic classification.</title>
        <authorList>
            <person name="Goeker M."/>
        </authorList>
    </citation>
    <scope>NUCLEOTIDE SEQUENCE [LARGE SCALE GENOMIC DNA]</scope>
    <source>
        <strain evidence="10 11">DSM 22958</strain>
    </source>
</reference>
<dbReference type="Proteomes" id="UP000294881">
    <property type="component" value="Unassembled WGS sequence"/>
</dbReference>
<gene>
    <name evidence="10" type="ORF">EV666_10253</name>
</gene>
<dbReference type="SUPFAM" id="SSF55874">
    <property type="entry name" value="ATPase domain of HSP90 chaperone/DNA topoisomerase II/histidine kinase"/>
    <property type="match status" value="1"/>
</dbReference>
<keyword evidence="4" id="KW-0547">Nucleotide-binding</keyword>
<dbReference type="Gene3D" id="2.60.40.2380">
    <property type="match status" value="1"/>
</dbReference>
<dbReference type="InterPro" id="IPR011623">
    <property type="entry name" value="7TMR_DISM_rcpt_extracell_dom1"/>
</dbReference>
<dbReference type="PANTHER" id="PTHR42878">
    <property type="entry name" value="TWO-COMPONENT HISTIDINE KINASE"/>
    <property type="match status" value="1"/>
</dbReference>
<organism evidence="10 11">
    <name type="scientific">Camelimonas lactis</name>
    <dbReference type="NCBI Taxonomy" id="659006"/>
    <lineage>
        <taxon>Bacteria</taxon>
        <taxon>Pseudomonadati</taxon>
        <taxon>Pseudomonadota</taxon>
        <taxon>Alphaproteobacteria</taxon>
        <taxon>Hyphomicrobiales</taxon>
        <taxon>Chelatococcaceae</taxon>
        <taxon>Camelimonas</taxon>
    </lineage>
</organism>
<dbReference type="InterPro" id="IPR036890">
    <property type="entry name" value="HATPase_C_sf"/>
</dbReference>
<feature type="transmembrane region" description="Helical" evidence="8">
    <location>
        <begin position="422"/>
        <end position="444"/>
    </location>
</feature>
<dbReference type="InterPro" id="IPR004358">
    <property type="entry name" value="Sig_transdc_His_kin-like_C"/>
</dbReference>
<dbReference type="GO" id="GO:0030295">
    <property type="term" value="F:protein kinase activator activity"/>
    <property type="evidence" value="ECO:0007669"/>
    <property type="project" value="TreeGrafter"/>
</dbReference>
<name>A0A4V2RXP8_9HYPH</name>
<evidence type="ECO:0000256" key="3">
    <source>
        <dbReference type="ARBA" id="ARBA00022679"/>
    </source>
</evidence>
<dbReference type="InterPro" id="IPR005467">
    <property type="entry name" value="His_kinase_dom"/>
</dbReference>
<dbReference type="PROSITE" id="PS50109">
    <property type="entry name" value="HIS_KIN"/>
    <property type="match status" value="1"/>
</dbReference>
<keyword evidence="11" id="KW-1185">Reference proteome</keyword>
<dbReference type="Gene3D" id="1.10.287.130">
    <property type="match status" value="1"/>
</dbReference>
<evidence type="ECO:0000256" key="7">
    <source>
        <dbReference type="ARBA" id="ARBA00023012"/>
    </source>
</evidence>
<dbReference type="CDD" id="cd00075">
    <property type="entry name" value="HATPase"/>
    <property type="match status" value="1"/>
</dbReference>
<dbReference type="OrthoDB" id="9809329at2"/>
<dbReference type="PRINTS" id="PR00344">
    <property type="entry name" value="BCTRLSENSOR"/>
</dbReference>
<feature type="domain" description="Histidine kinase" evidence="9">
    <location>
        <begin position="509"/>
        <end position="726"/>
    </location>
</feature>
<accession>A0A4V2RXP8</accession>
<feature type="transmembrane region" description="Helical" evidence="8">
    <location>
        <begin position="246"/>
        <end position="265"/>
    </location>
</feature>
<dbReference type="InterPro" id="IPR036097">
    <property type="entry name" value="HisK_dim/P_sf"/>
</dbReference>
<evidence type="ECO:0000256" key="4">
    <source>
        <dbReference type="ARBA" id="ARBA00022741"/>
    </source>
</evidence>
<evidence type="ECO:0000256" key="2">
    <source>
        <dbReference type="ARBA" id="ARBA00012438"/>
    </source>
</evidence>
<evidence type="ECO:0000259" key="9">
    <source>
        <dbReference type="PROSITE" id="PS50109"/>
    </source>
</evidence>
<evidence type="ECO:0000256" key="5">
    <source>
        <dbReference type="ARBA" id="ARBA00022777"/>
    </source>
</evidence>
<keyword evidence="8" id="KW-0472">Membrane</keyword>
<sequence>MADRINGAPRLPLSCMIYQKTFGKASNLMTGRTEMAERHPGALRAGWKRAAALMALALALLALLLALVTGVARHGQTVPPPGDGLSLAGRVGVLVDPQGTLTLAQALASPQRFQTARGSSVNLGYTRKTAWLRIVMTAPAGEPGAREALLSLAPNFVDEIDVYVARNRPGLTPADFTHYAMGDRRPLLADSVSGLENVVPLTLTPGQETLALVRIASGHSALSITASLYAHADHTRRVTTGALLSGFWFGGMAVLAAIQVVFFLFDRKPFYILLAFSTCVAMMVYMGNLGVSRLWLFPDGGRGNDWFTGGSVWLGLFASGIAGASILELPRRHPFINRVFQALACMGLAGVGFALADIHPEFAGPGYLVITALSTLAMIMGIVGIDRNASGTRLRAAAYTILWCGLILTMVQRTGMLSLPNWVAHAYAVSCLVHTLLLTGSLAVRLRAAEALNKLMREQALHAARAAERRAGLLVETRTAELAEAKRMAEDALRAELESQERQVRFMEVISHQYRTPLAVIRSNVDSIGLSLPPEDAANRERLDRVRRGVVRLVETLEVNVARSRLHGPAFEPQLRDHLLSGVVATAATRAADMLAGRINLDMTPAARRAKIRADAEMLELALINLLENAVKYSVASGSPPVTLGCDATDTDAIIAVRDQGVGIPAGEIGAVTARAVRGSNAVNTEGSGLGLSLVSRIIAAHQGRLHIDSAAGAGTTVTVTLPLAPPADALGEQTRIATVAP</sequence>
<feature type="transmembrane region" description="Helical" evidence="8">
    <location>
        <begin position="339"/>
        <end position="356"/>
    </location>
</feature>
<evidence type="ECO:0000313" key="10">
    <source>
        <dbReference type="EMBL" id="TCO15077.1"/>
    </source>
</evidence>
<proteinExistence type="predicted"/>
<evidence type="ECO:0000256" key="1">
    <source>
        <dbReference type="ARBA" id="ARBA00000085"/>
    </source>
</evidence>
<dbReference type="Pfam" id="PF07696">
    <property type="entry name" value="7TMR-DISMED2"/>
    <property type="match status" value="1"/>
</dbReference>
<feature type="transmembrane region" description="Helical" evidence="8">
    <location>
        <begin position="362"/>
        <end position="385"/>
    </location>
</feature>
<dbReference type="InterPro" id="IPR011622">
    <property type="entry name" value="7TMR_DISM_rcpt_extracell_dom2"/>
</dbReference>
<comment type="caution">
    <text evidence="10">The sequence shown here is derived from an EMBL/GenBank/DDBJ whole genome shotgun (WGS) entry which is preliminary data.</text>
</comment>
<dbReference type="Gene3D" id="3.30.565.10">
    <property type="entry name" value="Histidine kinase-like ATPase, C-terminal domain"/>
    <property type="match status" value="1"/>
</dbReference>
<dbReference type="PANTHER" id="PTHR42878:SF7">
    <property type="entry name" value="SENSOR HISTIDINE KINASE GLRK"/>
    <property type="match status" value="1"/>
</dbReference>
<dbReference type="SUPFAM" id="SSF47384">
    <property type="entry name" value="Homodimeric domain of signal transducing histidine kinase"/>
    <property type="match status" value="1"/>
</dbReference>
<dbReference type="Pfam" id="PF07695">
    <property type="entry name" value="7TMR-DISM_7TM"/>
    <property type="match status" value="1"/>
</dbReference>
<dbReference type="InterPro" id="IPR050351">
    <property type="entry name" value="BphY/WalK/GraS-like"/>
</dbReference>
<keyword evidence="3" id="KW-0808">Transferase</keyword>
<keyword evidence="5" id="KW-0418">Kinase</keyword>
<feature type="transmembrane region" description="Helical" evidence="8">
    <location>
        <begin position="397"/>
        <end position="416"/>
    </location>
</feature>
<keyword evidence="8" id="KW-0812">Transmembrane</keyword>
<comment type="catalytic activity">
    <reaction evidence="1">
        <text>ATP + protein L-histidine = ADP + protein N-phospho-L-histidine.</text>
        <dbReference type="EC" id="2.7.13.3"/>
    </reaction>
</comment>
<dbReference type="GO" id="GO:0005524">
    <property type="term" value="F:ATP binding"/>
    <property type="evidence" value="ECO:0007669"/>
    <property type="project" value="UniProtKB-KW"/>
</dbReference>
<dbReference type="EC" id="2.7.13.3" evidence="2"/>
<dbReference type="Pfam" id="PF02518">
    <property type="entry name" value="HATPase_c"/>
    <property type="match status" value="1"/>
</dbReference>
<evidence type="ECO:0000256" key="8">
    <source>
        <dbReference type="SAM" id="Phobius"/>
    </source>
</evidence>